<comment type="caution">
    <text evidence="1">The sequence shown here is derived from an EMBL/GenBank/DDBJ whole genome shotgun (WGS) entry which is preliminary data.</text>
</comment>
<dbReference type="Proteomes" id="UP000271464">
    <property type="component" value="Unassembled WGS sequence"/>
</dbReference>
<evidence type="ECO:0000313" key="2">
    <source>
        <dbReference type="Proteomes" id="UP000271464"/>
    </source>
</evidence>
<dbReference type="RefSeq" id="WP_142995495.1">
    <property type="nucleotide sequence ID" value="NZ_UPHK01000096.1"/>
</dbReference>
<organism evidence="1 2">
    <name type="scientific">Mycobacterium persicum</name>
    <dbReference type="NCBI Taxonomy" id="1487726"/>
    <lineage>
        <taxon>Bacteria</taxon>
        <taxon>Bacillati</taxon>
        <taxon>Actinomycetota</taxon>
        <taxon>Actinomycetes</taxon>
        <taxon>Mycobacteriales</taxon>
        <taxon>Mycobacteriaceae</taxon>
        <taxon>Mycobacterium</taxon>
    </lineage>
</organism>
<sequence>MSDPIRAAIQQLLDDYGDGWTVSDFVVVMGLERVTQDGELETLPWWCAPPRQAEWVTDGLIMALDDMRNRVELDD</sequence>
<dbReference type="InterPro" id="IPR055637">
    <property type="entry name" value="DUF7213"/>
</dbReference>
<keyword evidence="2" id="KW-1185">Reference proteome</keyword>
<dbReference type="EMBL" id="UPHM01000169">
    <property type="protein sequence ID" value="VBA32861.1"/>
    <property type="molecule type" value="Genomic_DNA"/>
</dbReference>
<evidence type="ECO:0000313" key="1">
    <source>
        <dbReference type="EMBL" id="VBA32861.1"/>
    </source>
</evidence>
<proteinExistence type="predicted"/>
<accession>A0ABY6RSE5</accession>
<name>A0ABY6RSE5_9MYCO</name>
<protein>
    <submittedName>
        <fullName evidence="1">Uncharacterized protein</fullName>
    </submittedName>
</protein>
<reference evidence="1 2" key="1">
    <citation type="submission" date="2018-09" db="EMBL/GenBank/DDBJ databases">
        <authorList>
            <person name="Tagini F."/>
        </authorList>
    </citation>
    <scope>NUCLEOTIDE SEQUENCE [LARGE SCALE GENOMIC DNA]</scope>
    <source>
        <strain evidence="1 2">MK4</strain>
    </source>
</reference>
<dbReference type="Pfam" id="PF23850">
    <property type="entry name" value="DUF7213"/>
    <property type="match status" value="1"/>
</dbReference>
<gene>
    <name evidence="1" type="ORF">LAUMK4_05814</name>
</gene>